<organism evidence="1 2">
    <name type="scientific">Lithospermum erythrorhizon</name>
    <name type="common">Purple gromwell</name>
    <name type="synonym">Lithospermum officinale var. erythrorhizon</name>
    <dbReference type="NCBI Taxonomy" id="34254"/>
    <lineage>
        <taxon>Eukaryota</taxon>
        <taxon>Viridiplantae</taxon>
        <taxon>Streptophyta</taxon>
        <taxon>Embryophyta</taxon>
        <taxon>Tracheophyta</taxon>
        <taxon>Spermatophyta</taxon>
        <taxon>Magnoliopsida</taxon>
        <taxon>eudicotyledons</taxon>
        <taxon>Gunneridae</taxon>
        <taxon>Pentapetalae</taxon>
        <taxon>asterids</taxon>
        <taxon>lamiids</taxon>
        <taxon>Boraginales</taxon>
        <taxon>Boraginaceae</taxon>
        <taxon>Boraginoideae</taxon>
        <taxon>Lithospermeae</taxon>
        <taxon>Lithospermum</taxon>
    </lineage>
</organism>
<comment type="caution">
    <text evidence="1">The sequence shown here is derived from an EMBL/GenBank/DDBJ whole genome shotgun (WGS) entry which is preliminary data.</text>
</comment>
<name>A0AAV3QRM6_LITER</name>
<dbReference type="AlphaFoldDB" id="A0AAV3QRM6"/>
<reference evidence="1 2" key="1">
    <citation type="submission" date="2024-01" db="EMBL/GenBank/DDBJ databases">
        <title>The complete chloroplast genome sequence of Lithospermum erythrorhizon: insights into the phylogenetic relationship among Boraginaceae species and the maternal lineages of purple gromwells.</title>
        <authorList>
            <person name="Okada T."/>
            <person name="Watanabe K."/>
        </authorList>
    </citation>
    <scope>NUCLEOTIDE SEQUENCE [LARGE SCALE GENOMIC DNA]</scope>
</reference>
<accession>A0AAV3QRM6</accession>
<keyword evidence="2" id="KW-1185">Reference proteome</keyword>
<evidence type="ECO:0000313" key="1">
    <source>
        <dbReference type="EMBL" id="GAA0165851.1"/>
    </source>
</evidence>
<evidence type="ECO:0000313" key="2">
    <source>
        <dbReference type="Proteomes" id="UP001454036"/>
    </source>
</evidence>
<dbReference type="Proteomes" id="UP001454036">
    <property type="component" value="Unassembled WGS sequence"/>
</dbReference>
<dbReference type="EMBL" id="BAABME010005515">
    <property type="protein sequence ID" value="GAA0165851.1"/>
    <property type="molecule type" value="Genomic_DNA"/>
</dbReference>
<gene>
    <name evidence="1" type="ORF">LIER_21145</name>
</gene>
<sequence length="172" mass="19167">MPLQAPIFSSPHIFITHLNSNSPISTAPTTFKQPLTCSTFARLSNASHPEGKVIEDNLVKLRQKVEGIGISCSSCMPGVYTYMKCPKCQGGPLLERSLSFHIIQSGESVIWRCFNLECCWAGQFYADDGIQISRINQQGRIAPRNHLSEETVRLEPLGDEVFNCLSTIMFFP</sequence>
<proteinExistence type="predicted"/>
<protein>
    <submittedName>
        <fullName evidence="1">Uncharacterized protein</fullName>
    </submittedName>
</protein>